<comment type="caution">
    <text evidence="1">The sequence shown here is derived from an EMBL/GenBank/DDBJ whole genome shotgun (WGS) entry which is preliminary data.</text>
</comment>
<dbReference type="GO" id="GO:0003755">
    <property type="term" value="F:peptidyl-prolyl cis-trans isomerase activity"/>
    <property type="evidence" value="ECO:0007669"/>
    <property type="project" value="InterPro"/>
</dbReference>
<sequence>MKIKHLVNKIQIISLILMLSLFGGCSKGENEIIISLDNINLTLDDFRYDIYLIETEGNSYDEYYRNQMDISYWDYQYNGVTMRETAKNSIITRVVMYEILADQAKKAGIILTNQEKNDDEKAVNDLLNSLSETERNSTGLNKDILTKTFHKLSLGDKYYMELSKRFVIDETSIRNSISIDEYREYITECIYTATVSSKNKEIKPLDEAKQKKAYERISTALKQIHSGTDFQTIIKQDDTISYYTRSFIYRDSTPEQIYRDKAILLSNGEYSDIVTTEFGHYIIHMVNNNSSARYEEAVKEAVKAEENRQFEMIYNQIKAEYSIVLNDEYWDSIVIGDKIDNE</sequence>
<proteinExistence type="predicted"/>
<evidence type="ECO:0000313" key="2">
    <source>
        <dbReference type="Proteomes" id="UP000623269"/>
    </source>
</evidence>
<reference evidence="1" key="1">
    <citation type="submission" date="2020-12" db="EMBL/GenBank/DDBJ databases">
        <title>M. sibirica DSM 26468T genome.</title>
        <authorList>
            <person name="Thieme N."/>
            <person name="Rettenmaier R."/>
            <person name="Zverlov V."/>
            <person name="Liebl W."/>
        </authorList>
    </citation>
    <scope>NUCLEOTIDE SEQUENCE</scope>
    <source>
        <strain evidence="1">DSM 26468</strain>
    </source>
</reference>
<accession>A0A8J7HAU3</accession>
<gene>
    <name evidence="1" type="ORF">I5677_05325</name>
</gene>
<dbReference type="Gene3D" id="3.10.50.40">
    <property type="match status" value="1"/>
</dbReference>
<dbReference type="EMBL" id="JAEAGR010000004">
    <property type="protein sequence ID" value="MBH1940316.1"/>
    <property type="molecule type" value="Genomic_DNA"/>
</dbReference>
<dbReference type="InterPro" id="IPR046357">
    <property type="entry name" value="PPIase_dom_sf"/>
</dbReference>
<evidence type="ECO:0000313" key="1">
    <source>
        <dbReference type="EMBL" id="MBH1940316.1"/>
    </source>
</evidence>
<keyword evidence="2" id="KW-1185">Reference proteome</keyword>
<organism evidence="1 2">
    <name type="scientific">Mobilitalea sibirica</name>
    <dbReference type="NCBI Taxonomy" id="1462919"/>
    <lineage>
        <taxon>Bacteria</taxon>
        <taxon>Bacillati</taxon>
        <taxon>Bacillota</taxon>
        <taxon>Clostridia</taxon>
        <taxon>Lachnospirales</taxon>
        <taxon>Lachnospiraceae</taxon>
        <taxon>Mobilitalea</taxon>
    </lineage>
</organism>
<name>A0A8J7HAU3_9FIRM</name>
<dbReference type="RefSeq" id="WP_197660544.1">
    <property type="nucleotide sequence ID" value="NZ_JAEAGR010000004.1"/>
</dbReference>
<dbReference type="AlphaFoldDB" id="A0A8J7HAU3"/>
<dbReference type="PROSITE" id="PS51257">
    <property type="entry name" value="PROKAR_LIPOPROTEIN"/>
    <property type="match status" value="1"/>
</dbReference>
<protein>
    <submittedName>
        <fullName evidence="1">Uncharacterized protein</fullName>
    </submittedName>
</protein>
<dbReference type="Proteomes" id="UP000623269">
    <property type="component" value="Unassembled WGS sequence"/>
</dbReference>